<reference evidence="3 4" key="1">
    <citation type="journal article" date="2014" name="Genome Announc.">
        <title>Draft Genome Sequence of the Antitrypanosomally Active Sponge-Associated Bacterium Actinokineospora sp. Strain EG49.</title>
        <authorList>
            <person name="Harjes J."/>
            <person name="Ryu T."/>
            <person name="Abdelmohsen U.R."/>
            <person name="Moitinho-Silva L."/>
            <person name="Horn H."/>
            <person name="Ravasi T."/>
            <person name="Hentschel U."/>
        </authorList>
    </citation>
    <scope>NUCLEOTIDE SEQUENCE [LARGE SCALE GENOMIC DNA]</scope>
    <source>
        <strain evidence="3 4">EG49</strain>
    </source>
</reference>
<dbReference type="Gene3D" id="3.40.50.1400">
    <property type="match status" value="2"/>
</dbReference>
<dbReference type="OrthoDB" id="7345302at2"/>
<protein>
    <submittedName>
        <fullName evidence="3">Sirohydrochlorin ferrochelatase</fullName>
        <ecNumber evidence="3">4.99.1.4</ecNumber>
    </submittedName>
</protein>
<proteinExistence type="predicted"/>
<accession>A0A8E3BIS5</accession>
<organism evidence="3 4">
    <name type="scientific">Actinokineospora spheciospongiae</name>
    <dbReference type="NCBI Taxonomy" id="909613"/>
    <lineage>
        <taxon>Bacteria</taxon>
        <taxon>Bacillati</taxon>
        <taxon>Actinomycetota</taxon>
        <taxon>Actinomycetes</taxon>
        <taxon>Pseudonocardiales</taxon>
        <taxon>Pseudonocardiaceae</taxon>
        <taxon>Actinokineospora</taxon>
    </lineage>
</organism>
<dbReference type="InterPro" id="IPR002762">
    <property type="entry name" value="CbiX-like"/>
</dbReference>
<dbReference type="CDD" id="cd03416">
    <property type="entry name" value="CbiX_SirB_N"/>
    <property type="match status" value="1"/>
</dbReference>
<keyword evidence="1" id="KW-0479">Metal-binding</keyword>
<dbReference type="SUPFAM" id="SSF53800">
    <property type="entry name" value="Chelatase"/>
    <property type="match status" value="1"/>
</dbReference>
<dbReference type="PANTHER" id="PTHR33542:SF5">
    <property type="entry name" value="FERROCHELATASE CHE1"/>
    <property type="match status" value="1"/>
</dbReference>
<evidence type="ECO:0000313" key="3">
    <source>
        <dbReference type="EMBL" id="EWC63600.1"/>
    </source>
</evidence>
<comment type="caution">
    <text evidence="3">The sequence shown here is derived from an EMBL/GenBank/DDBJ whole genome shotgun (WGS) entry which is preliminary data.</text>
</comment>
<dbReference type="GO" id="GO:0051266">
    <property type="term" value="F:sirohydrochlorin ferrochelatase activity"/>
    <property type="evidence" value="ECO:0007669"/>
    <property type="project" value="UniProtKB-EC"/>
</dbReference>
<dbReference type="AlphaFoldDB" id="W7IRR2"/>
<dbReference type="GO" id="GO:0046872">
    <property type="term" value="F:metal ion binding"/>
    <property type="evidence" value="ECO:0007669"/>
    <property type="project" value="UniProtKB-KW"/>
</dbReference>
<dbReference type="InterPro" id="IPR050963">
    <property type="entry name" value="Sirohydro_Cobaltochel/CbiX"/>
</dbReference>
<dbReference type="Pfam" id="PF01903">
    <property type="entry name" value="CbiX"/>
    <property type="match status" value="2"/>
</dbReference>
<dbReference type="STRING" id="909613.UO65_1054"/>
<dbReference type="RefSeq" id="WP_035279265.1">
    <property type="nucleotide sequence ID" value="NZ_AYXG01000042.1"/>
</dbReference>
<evidence type="ECO:0000313" key="4">
    <source>
        <dbReference type="Proteomes" id="UP000019277"/>
    </source>
</evidence>
<name>W7IRR2_9PSEU</name>
<dbReference type="PANTHER" id="PTHR33542">
    <property type="entry name" value="SIROHYDROCHLORIN FERROCHELATASE, CHLOROPLASTIC"/>
    <property type="match status" value="1"/>
</dbReference>
<dbReference type="eggNOG" id="COG2138">
    <property type="taxonomic scope" value="Bacteria"/>
</dbReference>
<gene>
    <name evidence="3" type="ORF">UO65_1054</name>
</gene>
<sequence>MTLVLVAHGTRAPGGAEVVQCVADQVRDLLPEVPVKVAFADVRAPDVTTVLRSVRGPAVVVPAFLASGYHVRVDVPEQVARSGRDAVIAPALGPAPSLVLAVHERLVEAGWRVGDSIVLAAAGSSDPRALADVRRAAALLGARTGSVVRIGYAATAEPAVASVVESLPGRVAVASWLLAPGLFHRAVAACGADVVAAPLGDHPRVADLVVRRYTEALVYRCLAPAC</sequence>
<dbReference type="PATRIC" id="fig|909613.9.peg.1070"/>
<dbReference type="Proteomes" id="UP000019277">
    <property type="component" value="Unassembled WGS sequence"/>
</dbReference>
<keyword evidence="4" id="KW-1185">Reference proteome</keyword>
<dbReference type="EC" id="4.99.1.4" evidence="3"/>
<dbReference type="EMBL" id="AYXG01000042">
    <property type="protein sequence ID" value="EWC63600.1"/>
    <property type="molecule type" value="Genomic_DNA"/>
</dbReference>
<evidence type="ECO:0000256" key="1">
    <source>
        <dbReference type="ARBA" id="ARBA00022723"/>
    </source>
</evidence>
<accession>W7IRR2</accession>
<keyword evidence="2 3" id="KW-0456">Lyase</keyword>
<evidence type="ECO:0000256" key="2">
    <source>
        <dbReference type="ARBA" id="ARBA00023239"/>
    </source>
</evidence>